<keyword evidence="6" id="KW-0067">ATP-binding</keyword>
<dbReference type="InterPro" id="IPR012796">
    <property type="entry name" value="Lysidine-tRNA-synth_C"/>
</dbReference>
<evidence type="ECO:0000256" key="1">
    <source>
        <dbReference type="ARBA" id="ARBA00004496"/>
    </source>
</evidence>
<dbReference type="NCBIfam" id="TIGR02433">
    <property type="entry name" value="lysidine_TilS_C"/>
    <property type="match status" value="1"/>
</dbReference>
<comment type="caution">
    <text evidence="8">Lacks conserved residue(s) required for the propagation of feature annotation.</text>
</comment>
<dbReference type="Pfam" id="PF01171">
    <property type="entry name" value="ATP_bind_3"/>
    <property type="match status" value="1"/>
</dbReference>
<name>A0ABS2ENZ1_9LACO</name>
<dbReference type="SMART" id="SM00977">
    <property type="entry name" value="TilS_C"/>
    <property type="match status" value="1"/>
</dbReference>
<reference evidence="10 11" key="1">
    <citation type="journal article" date="2021" name="Sci. Rep.">
        <title>The distribution of antibiotic resistance genes in chicken gut microbiota commensals.</title>
        <authorList>
            <person name="Juricova H."/>
            <person name="Matiasovicova J."/>
            <person name="Kubasova T."/>
            <person name="Cejkova D."/>
            <person name="Rychlik I."/>
        </authorList>
    </citation>
    <scope>NUCLEOTIDE SEQUENCE [LARGE SCALE GENOMIC DNA]</scope>
    <source>
        <strain evidence="10 11">An810</strain>
    </source>
</reference>
<dbReference type="Gene3D" id="3.40.50.620">
    <property type="entry name" value="HUPs"/>
    <property type="match status" value="1"/>
</dbReference>
<dbReference type="InterPro" id="IPR012795">
    <property type="entry name" value="tRNA_Ile_lys_synt_N"/>
</dbReference>
<evidence type="ECO:0000259" key="9">
    <source>
        <dbReference type="SMART" id="SM00977"/>
    </source>
</evidence>
<comment type="subcellular location">
    <subcellularLocation>
        <location evidence="1 8">Cytoplasm</location>
    </subcellularLocation>
</comment>
<keyword evidence="11" id="KW-1185">Reference proteome</keyword>
<dbReference type="SUPFAM" id="SSF82829">
    <property type="entry name" value="MesJ substrate recognition domain-like"/>
    <property type="match status" value="1"/>
</dbReference>
<sequence length="458" mass="53353">MVTNLEMVIKRHLEGSRFFTTSTPIVVATSTGVDSMVLLTLVQNLVPKERLIVAHVNHHLRSQSQIEERYLRQYCQAHQLTLRVMQWQDHPKNGLEAAARQARYQFFATIMSETKAKILLTAHHANDQAETVLMKLVRGGDLHQLAGLRPQRPFASGDLIRPLLTIPKVILINYAKTHGVKWYEDETNQDLSITRNRYRHQYLPELATENPQIISDLGQTAAQLQDWLTFAQTQLQTQLQSLVSEKGLDLRLWWQSSAATQRLLLQTWLHQNGIVNYKWTALVQLQRRLQPGELPNQTFALPGKWRLIRNYHLLYLENLDKLNQKPNDSGQNMVKFAHWQTVNSSRAILISANRQTDLPLNHLVATVWLRPSDLPLMIRPAKLTDRLRLKNGGFQTVRRIFINQKVPVDQRQKAKVLVDQSGRVWWLIGYKTAWWDWPKQTNGWQQLRFFQRKVENHE</sequence>
<dbReference type="GO" id="GO:0032267">
    <property type="term" value="F:tRNA(Ile)-lysidine synthase activity"/>
    <property type="evidence" value="ECO:0007669"/>
    <property type="project" value="UniProtKB-EC"/>
</dbReference>
<evidence type="ECO:0000313" key="11">
    <source>
        <dbReference type="Proteomes" id="UP000776629"/>
    </source>
</evidence>
<evidence type="ECO:0000256" key="4">
    <source>
        <dbReference type="ARBA" id="ARBA00022694"/>
    </source>
</evidence>
<feature type="domain" description="Lysidine-tRNA(Ile) synthetase C-terminal" evidence="9">
    <location>
        <begin position="376"/>
        <end position="449"/>
    </location>
</feature>
<dbReference type="InterPro" id="IPR012094">
    <property type="entry name" value="tRNA_Ile_lys_synt"/>
</dbReference>
<evidence type="ECO:0000256" key="6">
    <source>
        <dbReference type="ARBA" id="ARBA00022840"/>
    </source>
</evidence>
<dbReference type="SUPFAM" id="SSF52402">
    <property type="entry name" value="Adenine nucleotide alpha hydrolases-like"/>
    <property type="match status" value="1"/>
</dbReference>
<proteinExistence type="inferred from homology"/>
<dbReference type="HAMAP" id="MF_01161">
    <property type="entry name" value="tRNA_Ile_lys_synt"/>
    <property type="match status" value="1"/>
</dbReference>
<dbReference type="InterPro" id="IPR014729">
    <property type="entry name" value="Rossmann-like_a/b/a_fold"/>
</dbReference>
<keyword evidence="3 8" id="KW-0436">Ligase</keyword>
<keyword evidence="4 8" id="KW-0819">tRNA processing</keyword>
<dbReference type="PANTHER" id="PTHR43033:SF1">
    <property type="entry name" value="TRNA(ILE)-LYSIDINE SYNTHASE-RELATED"/>
    <property type="match status" value="1"/>
</dbReference>
<dbReference type="EMBL" id="JACJJQ010000011">
    <property type="protein sequence ID" value="MBM6753817.1"/>
    <property type="molecule type" value="Genomic_DNA"/>
</dbReference>
<dbReference type="RefSeq" id="WP_204776241.1">
    <property type="nucleotide sequence ID" value="NZ_JACJJQ010000011.1"/>
</dbReference>
<comment type="similarity">
    <text evidence="8">Belongs to the tRNA(Ile)-lysidine synthase family.</text>
</comment>
<keyword evidence="5" id="KW-0547">Nucleotide-binding</keyword>
<dbReference type="InterPro" id="IPR011063">
    <property type="entry name" value="TilS/TtcA_N"/>
</dbReference>
<dbReference type="SUPFAM" id="SSF56037">
    <property type="entry name" value="PheT/TilS domain"/>
    <property type="match status" value="1"/>
</dbReference>
<keyword evidence="2 8" id="KW-0963">Cytoplasm</keyword>
<comment type="caution">
    <text evidence="10">The sequence shown here is derived from an EMBL/GenBank/DDBJ whole genome shotgun (WGS) entry which is preliminary data.</text>
</comment>
<evidence type="ECO:0000256" key="8">
    <source>
        <dbReference type="HAMAP-Rule" id="MF_01161"/>
    </source>
</evidence>
<evidence type="ECO:0000256" key="3">
    <source>
        <dbReference type="ARBA" id="ARBA00022598"/>
    </source>
</evidence>
<dbReference type="NCBIfam" id="TIGR02432">
    <property type="entry name" value="lysidine_TilS_N"/>
    <property type="match status" value="1"/>
</dbReference>
<accession>A0ABS2ENZ1</accession>
<dbReference type="PANTHER" id="PTHR43033">
    <property type="entry name" value="TRNA(ILE)-LYSIDINE SYNTHASE-RELATED"/>
    <property type="match status" value="1"/>
</dbReference>
<organism evidence="10 11">
    <name type="scientific">Limosilactobacillus alvi</name>
    <dbReference type="NCBI Taxonomy" id="990412"/>
    <lineage>
        <taxon>Bacteria</taxon>
        <taxon>Bacillati</taxon>
        <taxon>Bacillota</taxon>
        <taxon>Bacilli</taxon>
        <taxon>Lactobacillales</taxon>
        <taxon>Lactobacillaceae</taxon>
        <taxon>Limosilactobacillus</taxon>
    </lineage>
</organism>
<evidence type="ECO:0000256" key="7">
    <source>
        <dbReference type="ARBA" id="ARBA00048539"/>
    </source>
</evidence>
<comment type="function">
    <text evidence="8">Ligates lysine onto the cytidine present at position 34 of the AUA codon-specific tRNA(Ile) that contains the anticodon CAU, in an ATP-dependent manner. Cytidine is converted to lysidine, thus changing the amino acid specificity of the tRNA from methionine to isoleucine.</text>
</comment>
<protein>
    <recommendedName>
        <fullName evidence="8">tRNA(Ile)-lysidine synthase</fullName>
        <ecNumber evidence="8">6.3.4.19</ecNumber>
    </recommendedName>
    <alternativeName>
        <fullName evidence="8">tRNA(Ile)-2-lysyl-cytidine synthase</fullName>
    </alternativeName>
    <alternativeName>
        <fullName evidence="8">tRNA(Ile)-lysidine synthetase</fullName>
    </alternativeName>
</protein>
<dbReference type="CDD" id="cd01992">
    <property type="entry name" value="TilS_N"/>
    <property type="match status" value="1"/>
</dbReference>
<evidence type="ECO:0000256" key="5">
    <source>
        <dbReference type="ARBA" id="ARBA00022741"/>
    </source>
</evidence>
<evidence type="ECO:0000256" key="2">
    <source>
        <dbReference type="ARBA" id="ARBA00022490"/>
    </source>
</evidence>
<evidence type="ECO:0000313" key="10">
    <source>
        <dbReference type="EMBL" id="MBM6753817.1"/>
    </source>
</evidence>
<dbReference type="Proteomes" id="UP000776629">
    <property type="component" value="Unassembled WGS sequence"/>
</dbReference>
<dbReference type="EC" id="6.3.4.19" evidence="8"/>
<comment type="catalytic activity">
    <reaction evidence="7 8">
        <text>cytidine(34) in tRNA(Ile2) + L-lysine + ATP = lysidine(34) in tRNA(Ile2) + AMP + diphosphate + H(+)</text>
        <dbReference type="Rhea" id="RHEA:43744"/>
        <dbReference type="Rhea" id="RHEA-COMP:10625"/>
        <dbReference type="Rhea" id="RHEA-COMP:10670"/>
        <dbReference type="ChEBI" id="CHEBI:15378"/>
        <dbReference type="ChEBI" id="CHEBI:30616"/>
        <dbReference type="ChEBI" id="CHEBI:32551"/>
        <dbReference type="ChEBI" id="CHEBI:33019"/>
        <dbReference type="ChEBI" id="CHEBI:82748"/>
        <dbReference type="ChEBI" id="CHEBI:83665"/>
        <dbReference type="ChEBI" id="CHEBI:456215"/>
        <dbReference type="EC" id="6.3.4.19"/>
    </reaction>
</comment>
<gene>
    <name evidence="8 10" type="primary">tilS</name>
    <name evidence="10" type="ORF">H5993_03455</name>
</gene>